<dbReference type="GO" id="GO:0005801">
    <property type="term" value="C:cis-Golgi network"/>
    <property type="evidence" value="ECO:0007669"/>
    <property type="project" value="TreeGrafter"/>
</dbReference>
<dbReference type="GO" id="GO:0007030">
    <property type="term" value="P:Golgi organization"/>
    <property type="evidence" value="ECO:0007669"/>
    <property type="project" value="TreeGrafter"/>
</dbReference>
<protein>
    <recommendedName>
        <fullName evidence="3">Golgin subfamily A conserved domain-containing protein</fullName>
    </recommendedName>
</protein>
<dbReference type="OrthoDB" id="5978643at2759"/>
<feature type="region of interest" description="Disordered" evidence="2">
    <location>
        <begin position="1"/>
        <end position="23"/>
    </location>
</feature>
<dbReference type="EMBL" id="OB687300">
    <property type="protein sequence ID" value="CAD7237379.1"/>
    <property type="molecule type" value="Genomic_DNA"/>
</dbReference>
<evidence type="ECO:0000256" key="1">
    <source>
        <dbReference type="ARBA" id="ARBA00023054"/>
    </source>
</evidence>
<dbReference type="GO" id="GO:0000137">
    <property type="term" value="C:Golgi cis cisterna"/>
    <property type="evidence" value="ECO:0007669"/>
    <property type="project" value="TreeGrafter"/>
</dbReference>
<keyword evidence="1" id="KW-0175">Coiled coil</keyword>
<feature type="compositionally biased region" description="Basic and acidic residues" evidence="2">
    <location>
        <begin position="8"/>
        <end position="23"/>
    </location>
</feature>
<dbReference type="GO" id="GO:0032580">
    <property type="term" value="C:Golgi cisterna membrane"/>
    <property type="evidence" value="ECO:0007669"/>
    <property type="project" value="TreeGrafter"/>
</dbReference>
<dbReference type="PANTHER" id="PTHR10881:SF46">
    <property type="entry name" value="GOLGIN SUBFAMILY A MEMBER 2"/>
    <property type="match status" value="1"/>
</dbReference>
<feature type="domain" description="Golgin subfamily A conserved" evidence="3">
    <location>
        <begin position="16"/>
        <end position="124"/>
    </location>
</feature>
<accession>A0A7R8WSK4</accession>
<dbReference type="InterPro" id="IPR043976">
    <property type="entry name" value="GOLGA_cons_dom"/>
</dbReference>
<evidence type="ECO:0000313" key="4">
    <source>
        <dbReference type="EMBL" id="CAD7237379.1"/>
    </source>
</evidence>
<organism evidence="4">
    <name type="scientific">Cyprideis torosa</name>
    <dbReference type="NCBI Taxonomy" id="163714"/>
    <lineage>
        <taxon>Eukaryota</taxon>
        <taxon>Metazoa</taxon>
        <taxon>Ecdysozoa</taxon>
        <taxon>Arthropoda</taxon>
        <taxon>Crustacea</taxon>
        <taxon>Oligostraca</taxon>
        <taxon>Ostracoda</taxon>
        <taxon>Podocopa</taxon>
        <taxon>Podocopida</taxon>
        <taxon>Cytherocopina</taxon>
        <taxon>Cytheroidea</taxon>
        <taxon>Cytherideidae</taxon>
        <taxon>Cyprideis</taxon>
    </lineage>
</organism>
<name>A0A7R8WSK4_9CRUS</name>
<dbReference type="Pfam" id="PF15070">
    <property type="entry name" value="GOLGA2L5"/>
    <property type="match status" value="1"/>
</dbReference>
<evidence type="ECO:0000256" key="2">
    <source>
        <dbReference type="SAM" id="MobiDB-lite"/>
    </source>
</evidence>
<dbReference type="AlphaFoldDB" id="A0A7R8WSK4"/>
<sequence length="134" mass="15734">MVSVEDLGQERRQRAKTDEENKALQEKARQLVNDNEHLSTLLSESSTRIERLEEEMKRLHRMQEDKQKILASAQSDQVAASRAIQQNRTLKIQLEQLQSAFELLTEENKKMERELVTARRRINELDSTCQSLRE</sequence>
<feature type="non-terminal residue" evidence="4">
    <location>
        <position position="1"/>
    </location>
</feature>
<dbReference type="PANTHER" id="PTHR10881">
    <property type="entry name" value="GOLGIN SUBFAMILY A MEMBER-RELATED"/>
    <property type="match status" value="1"/>
</dbReference>
<reference evidence="4" key="1">
    <citation type="submission" date="2020-11" db="EMBL/GenBank/DDBJ databases">
        <authorList>
            <person name="Tran Van P."/>
        </authorList>
    </citation>
    <scope>NUCLEOTIDE SEQUENCE</scope>
</reference>
<dbReference type="InterPro" id="IPR024858">
    <property type="entry name" value="GOLGA"/>
</dbReference>
<gene>
    <name evidence="4" type="ORF">CTOB1V02_LOCUS15194</name>
</gene>
<evidence type="ECO:0000259" key="3">
    <source>
        <dbReference type="Pfam" id="PF15070"/>
    </source>
</evidence>
<proteinExistence type="predicted"/>